<evidence type="ECO:0000313" key="1">
    <source>
        <dbReference type="EMBL" id="KAK3179070.1"/>
    </source>
</evidence>
<keyword evidence="2" id="KW-1185">Reference proteome</keyword>
<protein>
    <submittedName>
        <fullName evidence="1">Uncharacterized protein</fullName>
    </submittedName>
</protein>
<evidence type="ECO:0000313" key="2">
    <source>
        <dbReference type="Proteomes" id="UP001276659"/>
    </source>
</evidence>
<proteinExistence type="predicted"/>
<comment type="caution">
    <text evidence="1">The sequence shown here is derived from an EMBL/GenBank/DDBJ whole genome shotgun (WGS) entry which is preliminary data.</text>
</comment>
<name>A0AAD9ZHX3_9LECA</name>
<dbReference type="AlphaFoldDB" id="A0AAD9ZHX3"/>
<gene>
    <name evidence="1" type="ORF">OEA41_001209</name>
</gene>
<sequence>MASLNGKGKDTLLQSLAGFTKYASIDGVREPIIKVTGVGQEVPEKANAFLRWLALEGNPPWLVILNNLDRDYRGEREDSQAYDMESFLPATDHGSLLVTTRLPHLGGFGNGTKV</sequence>
<organism evidence="1 2">
    <name type="scientific">Lepraria neglecta</name>
    <dbReference type="NCBI Taxonomy" id="209136"/>
    <lineage>
        <taxon>Eukaryota</taxon>
        <taxon>Fungi</taxon>
        <taxon>Dikarya</taxon>
        <taxon>Ascomycota</taxon>
        <taxon>Pezizomycotina</taxon>
        <taxon>Lecanoromycetes</taxon>
        <taxon>OSLEUM clade</taxon>
        <taxon>Lecanoromycetidae</taxon>
        <taxon>Lecanorales</taxon>
        <taxon>Lecanorineae</taxon>
        <taxon>Stereocaulaceae</taxon>
        <taxon>Lepraria</taxon>
    </lineage>
</organism>
<dbReference type="Proteomes" id="UP001276659">
    <property type="component" value="Unassembled WGS sequence"/>
</dbReference>
<accession>A0AAD9ZHX3</accession>
<dbReference type="EMBL" id="JASNWA010000003">
    <property type="protein sequence ID" value="KAK3179070.1"/>
    <property type="molecule type" value="Genomic_DNA"/>
</dbReference>
<reference evidence="1" key="1">
    <citation type="submission" date="2022-11" db="EMBL/GenBank/DDBJ databases">
        <title>Chromosomal genome sequence assembly and mating type (MAT) locus characterization of the leprose asexual lichenized fungus Lepraria neglecta (Nyl.) Erichsen.</title>
        <authorList>
            <person name="Allen J.L."/>
            <person name="Pfeffer B."/>
        </authorList>
    </citation>
    <scope>NUCLEOTIDE SEQUENCE</scope>
    <source>
        <strain evidence="1">Allen 5258</strain>
    </source>
</reference>